<dbReference type="EMBL" id="QTSX02002176">
    <property type="protein sequence ID" value="KAJ9077847.1"/>
    <property type="molecule type" value="Genomic_DNA"/>
</dbReference>
<comment type="caution">
    <text evidence="1">The sequence shown here is derived from an EMBL/GenBank/DDBJ whole genome shotgun (WGS) entry which is preliminary data.</text>
</comment>
<dbReference type="Proteomes" id="UP001165960">
    <property type="component" value="Unassembled WGS sequence"/>
</dbReference>
<sequence>MTLATQLFSHWFLASSHISTLHPVYCESFGRYNIHAKIFRWLMTIYPIVTALTGFQFVNLLPYLLQVLSTLSGYYKGAKAWASQK</sequence>
<name>A0ACC2TTK3_9FUNG</name>
<gene>
    <name evidence="1" type="ORF">DSO57_1012885</name>
</gene>
<protein>
    <submittedName>
        <fullName evidence="1">Uncharacterized protein</fullName>
    </submittedName>
</protein>
<evidence type="ECO:0000313" key="2">
    <source>
        <dbReference type="Proteomes" id="UP001165960"/>
    </source>
</evidence>
<organism evidence="1 2">
    <name type="scientific">Entomophthora muscae</name>
    <dbReference type="NCBI Taxonomy" id="34485"/>
    <lineage>
        <taxon>Eukaryota</taxon>
        <taxon>Fungi</taxon>
        <taxon>Fungi incertae sedis</taxon>
        <taxon>Zoopagomycota</taxon>
        <taxon>Entomophthoromycotina</taxon>
        <taxon>Entomophthoromycetes</taxon>
        <taxon>Entomophthorales</taxon>
        <taxon>Entomophthoraceae</taxon>
        <taxon>Entomophthora</taxon>
    </lineage>
</organism>
<proteinExistence type="predicted"/>
<keyword evidence="2" id="KW-1185">Reference proteome</keyword>
<reference evidence="1" key="1">
    <citation type="submission" date="2022-04" db="EMBL/GenBank/DDBJ databases">
        <title>Genome of the entomopathogenic fungus Entomophthora muscae.</title>
        <authorList>
            <person name="Elya C."/>
            <person name="Lovett B.R."/>
            <person name="Lee E."/>
            <person name="Macias A.M."/>
            <person name="Hajek A.E."/>
            <person name="De Bivort B.L."/>
            <person name="Kasson M.T."/>
            <person name="De Fine Licht H.H."/>
            <person name="Stajich J.E."/>
        </authorList>
    </citation>
    <scope>NUCLEOTIDE SEQUENCE</scope>
    <source>
        <strain evidence="1">Berkeley</strain>
    </source>
</reference>
<evidence type="ECO:0000313" key="1">
    <source>
        <dbReference type="EMBL" id="KAJ9077847.1"/>
    </source>
</evidence>
<accession>A0ACC2TTK3</accession>